<evidence type="ECO:0000256" key="2">
    <source>
        <dbReference type="ARBA" id="ARBA00011003"/>
    </source>
</evidence>
<feature type="region of interest" description="Disordered" evidence="9">
    <location>
        <begin position="1"/>
        <end position="37"/>
    </location>
</feature>
<dbReference type="Proteomes" id="UP001309876">
    <property type="component" value="Unassembled WGS sequence"/>
</dbReference>
<protein>
    <recommendedName>
        <fullName evidence="4">Polynucleotide 5'-hydroxyl-kinase GRC3</fullName>
    </recommendedName>
    <alternativeName>
        <fullName evidence="3">Polynucleotide 5'-hydroxyl-kinase grc3</fullName>
    </alternativeName>
</protein>
<sequence>MSSEPRVSAFAKRRRLNDGSAALSADSSASIPAKPAKKLKKEKIVDNELQPALSVSDITNDENVVSGTTEESSNSFEPLVEARAVKFTGSREIEQLDGNAFKFRLSRGQKCSISGIARLWVRDGCVTCYGAHIHASEAVHTLFAAVSDKLVDIEPTTKIAEFQLEAISQSDLAFPSPLNIPGKVGREARAEPTSFRIVDADTAGPPRTQQHEAMRALLLAALGEGDTRTRRGTAEGQFTSREPHRIIVCGKRSSDTTLASIICINSLLSEIAQADHSKGVTFLDLDAAAPAFSSPGTISLCTFHNFVLGPSYAFPTQVHKDAVKDLIAAYFVGAVHQEINFDTILRMVNELLNQNRRNRDQPLVVRLGEWLTSVGKYKLTQLKKVLQSNLVLCTDRPKSSRYHDVVSAVSSPELDNVVYMDQATYTTSSSLLEHRNLLQSHVQLCQYVNGTPLWDPHATMLASFKHISLSTSNGPNSISFVIVRGGMLRPQDLFEALSGALVTLVAVTRREGRGSASSNLIICDFSDDLELVHIGVAIVDRTDEMKQEILVAGSVTGAQIEAASDKGLEIGLVLEKSGVDGRYSRELALG</sequence>
<name>A0AAN7SUJ0_9EURO</name>
<evidence type="ECO:0000256" key="3">
    <source>
        <dbReference type="ARBA" id="ARBA00018706"/>
    </source>
</evidence>
<evidence type="ECO:0000259" key="10">
    <source>
        <dbReference type="Pfam" id="PF16575"/>
    </source>
</evidence>
<keyword evidence="7" id="KW-0418">Kinase</keyword>
<dbReference type="GO" id="GO:0005634">
    <property type="term" value="C:nucleus"/>
    <property type="evidence" value="ECO:0007669"/>
    <property type="project" value="TreeGrafter"/>
</dbReference>
<evidence type="ECO:0000256" key="7">
    <source>
        <dbReference type="ARBA" id="ARBA00022777"/>
    </source>
</evidence>
<dbReference type="InterPro" id="IPR027417">
    <property type="entry name" value="P-loop_NTPase"/>
</dbReference>
<evidence type="ECO:0000313" key="11">
    <source>
        <dbReference type="EMBL" id="KAK5082007.1"/>
    </source>
</evidence>
<evidence type="ECO:0000256" key="8">
    <source>
        <dbReference type="ARBA" id="ARBA00022840"/>
    </source>
</evidence>
<keyword evidence="6" id="KW-0547">Nucleotide-binding</keyword>
<dbReference type="GO" id="GO:0005524">
    <property type="term" value="F:ATP binding"/>
    <property type="evidence" value="ECO:0007669"/>
    <property type="project" value="UniProtKB-KW"/>
</dbReference>
<dbReference type="PANTHER" id="PTHR12755">
    <property type="entry name" value="CLEAVAGE/POLYADENYLATION FACTOR IA SUBUNIT CLP1P"/>
    <property type="match status" value="1"/>
</dbReference>
<dbReference type="InterPro" id="IPR045116">
    <property type="entry name" value="Clp1/Grc3"/>
</dbReference>
<organism evidence="11 12">
    <name type="scientific">Lithohypha guttulata</name>
    <dbReference type="NCBI Taxonomy" id="1690604"/>
    <lineage>
        <taxon>Eukaryota</taxon>
        <taxon>Fungi</taxon>
        <taxon>Dikarya</taxon>
        <taxon>Ascomycota</taxon>
        <taxon>Pezizomycotina</taxon>
        <taxon>Eurotiomycetes</taxon>
        <taxon>Chaetothyriomycetidae</taxon>
        <taxon>Chaetothyriales</taxon>
        <taxon>Trichomeriaceae</taxon>
        <taxon>Lithohypha</taxon>
    </lineage>
</organism>
<gene>
    <name evidence="11" type="ORF">LTR05_007149</name>
</gene>
<dbReference type="Gene3D" id="3.40.50.300">
    <property type="entry name" value="P-loop containing nucleotide triphosphate hydrolases"/>
    <property type="match status" value="1"/>
</dbReference>
<dbReference type="GO" id="GO:0051731">
    <property type="term" value="F:polynucleotide 5'-hydroxyl-kinase activity"/>
    <property type="evidence" value="ECO:0007669"/>
    <property type="project" value="InterPro"/>
</dbReference>
<evidence type="ECO:0000256" key="9">
    <source>
        <dbReference type="SAM" id="MobiDB-lite"/>
    </source>
</evidence>
<dbReference type="AlphaFoldDB" id="A0AAN7SUJ0"/>
<evidence type="ECO:0000256" key="6">
    <source>
        <dbReference type="ARBA" id="ARBA00022741"/>
    </source>
</evidence>
<dbReference type="PANTHER" id="PTHR12755:SF3">
    <property type="entry name" value="POLYNUCLEOTIDE 5'-HYDROXYL-KINASE NOL9"/>
    <property type="match status" value="1"/>
</dbReference>
<evidence type="ECO:0000313" key="12">
    <source>
        <dbReference type="Proteomes" id="UP001309876"/>
    </source>
</evidence>
<evidence type="ECO:0000256" key="1">
    <source>
        <dbReference type="ARBA" id="ARBA00003798"/>
    </source>
</evidence>
<keyword evidence="5" id="KW-0808">Transferase</keyword>
<dbReference type="InterPro" id="IPR032319">
    <property type="entry name" value="CLP1_P"/>
</dbReference>
<accession>A0AAN7SUJ0</accession>
<comment type="caution">
    <text evidence="11">The sequence shown here is derived from an EMBL/GenBank/DDBJ whole genome shotgun (WGS) entry which is preliminary data.</text>
</comment>
<evidence type="ECO:0000256" key="5">
    <source>
        <dbReference type="ARBA" id="ARBA00022679"/>
    </source>
</evidence>
<evidence type="ECO:0000256" key="4">
    <source>
        <dbReference type="ARBA" id="ARBA00019824"/>
    </source>
</evidence>
<keyword evidence="12" id="KW-1185">Reference proteome</keyword>
<comment type="function">
    <text evidence="1">Polynucleotide 5'-kinase involved in rRNA processing.</text>
</comment>
<feature type="domain" description="Clp1 P-loop" evidence="10">
    <location>
        <begin position="275"/>
        <end position="410"/>
    </location>
</feature>
<comment type="similarity">
    <text evidence="2">Belongs to the Clp1 family. NOL9/GRC3 subfamily.</text>
</comment>
<dbReference type="GO" id="GO:0000448">
    <property type="term" value="P:cleavage in ITS2 between 5.8S rRNA and LSU-rRNA of tricistronic rRNA transcript (SSU-rRNA, 5.8S rRNA, LSU-rRNA)"/>
    <property type="evidence" value="ECO:0007669"/>
    <property type="project" value="TreeGrafter"/>
</dbReference>
<keyword evidence="8" id="KW-0067">ATP-binding</keyword>
<proteinExistence type="inferred from homology"/>
<dbReference type="EMBL" id="JAVRRJ010000008">
    <property type="protein sequence ID" value="KAK5082007.1"/>
    <property type="molecule type" value="Genomic_DNA"/>
</dbReference>
<dbReference type="Pfam" id="PF16575">
    <property type="entry name" value="CLP1_P"/>
    <property type="match status" value="1"/>
</dbReference>
<reference evidence="11 12" key="1">
    <citation type="submission" date="2023-08" db="EMBL/GenBank/DDBJ databases">
        <title>Black Yeasts Isolated from many extreme environments.</title>
        <authorList>
            <person name="Coleine C."/>
            <person name="Stajich J.E."/>
            <person name="Selbmann L."/>
        </authorList>
    </citation>
    <scope>NUCLEOTIDE SEQUENCE [LARGE SCALE GENOMIC DNA]</scope>
    <source>
        <strain evidence="11 12">CCFEE 5910</strain>
    </source>
</reference>
<feature type="compositionally biased region" description="Low complexity" evidence="9">
    <location>
        <begin position="20"/>
        <end position="34"/>
    </location>
</feature>